<protein>
    <recommendedName>
        <fullName evidence="3">Polymer-forming cytoskeletal protein</fullName>
    </recommendedName>
</protein>
<feature type="coiled-coil region" evidence="1">
    <location>
        <begin position="6"/>
        <end position="33"/>
    </location>
</feature>
<evidence type="ECO:0000256" key="1">
    <source>
        <dbReference type="SAM" id="Coils"/>
    </source>
</evidence>
<sequence length="199" mass="21019">MSEHEYKMYEELLDLLEKRYKADEIDKENYDELKGRYTKKLEVAKEFAEKQKEAPRMKVSGAQTISDTLASFAGSVTINGGDVAKDIRVAGAAKFNDDIICKNLKAAGAVKSAGNITAHGDVKTSGSFKCGGFLHADNDVKIAGSCKIEGEVIIGGKLGASGSFSCGGDLQAENGIRAAGSSKVEGNMLSQSTVSLAGR</sequence>
<organism evidence="2">
    <name type="scientific">marine sediment metagenome</name>
    <dbReference type="NCBI Taxonomy" id="412755"/>
    <lineage>
        <taxon>unclassified sequences</taxon>
        <taxon>metagenomes</taxon>
        <taxon>ecological metagenomes</taxon>
    </lineage>
</organism>
<feature type="non-terminal residue" evidence="2">
    <location>
        <position position="199"/>
    </location>
</feature>
<keyword evidence="1" id="KW-0175">Coiled coil</keyword>
<comment type="caution">
    <text evidence="2">The sequence shown here is derived from an EMBL/GenBank/DDBJ whole genome shotgun (WGS) entry which is preliminary data.</text>
</comment>
<evidence type="ECO:0008006" key="3">
    <source>
        <dbReference type="Google" id="ProtNLM"/>
    </source>
</evidence>
<reference evidence="2" key="1">
    <citation type="journal article" date="2014" name="Front. Microbiol.">
        <title>High frequency of phylogenetically diverse reductive dehalogenase-homologous genes in deep subseafloor sedimentary metagenomes.</title>
        <authorList>
            <person name="Kawai M."/>
            <person name="Futagami T."/>
            <person name="Toyoda A."/>
            <person name="Takaki Y."/>
            <person name="Nishi S."/>
            <person name="Hori S."/>
            <person name="Arai W."/>
            <person name="Tsubouchi T."/>
            <person name="Morono Y."/>
            <person name="Uchiyama I."/>
            <person name="Ito T."/>
            <person name="Fujiyama A."/>
            <person name="Inagaki F."/>
            <person name="Takami H."/>
        </authorList>
    </citation>
    <scope>NUCLEOTIDE SEQUENCE</scope>
    <source>
        <strain evidence="2">Expedition CK06-06</strain>
    </source>
</reference>
<accession>X1AP71</accession>
<dbReference type="AlphaFoldDB" id="X1AP71"/>
<proteinExistence type="predicted"/>
<name>X1AP71_9ZZZZ</name>
<dbReference type="EMBL" id="BART01017994">
    <property type="protein sequence ID" value="GAG84570.1"/>
    <property type="molecule type" value="Genomic_DNA"/>
</dbReference>
<evidence type="ECO:0000313" key="2">
    <source>
        <dbReference type="EMBL" id="GAG84570.1"/>
    </source>
</evidence>
<gene>
    <name evidence="2" type="ORF">S01H4_34062</name>
</gene>